<dbReference type="PANTHER" id="PTHR31668">
    <property type="entry name" value="GLUCOSE TRANSPORT TRANSCRIPTION REGULATOR RGT1-RELATED-RELATED"/>
    <property type="match status" value="1"/>
</dbReference>
<evidence type="ECO:0000259" key="4">
    <source>
        <dbReference type="PROSITE" id="PS50048"/>
    </source>
</evidence>
<reference evidence="5" key="1">
    <citation type="journal article" date="2020" name="Stud. Mycol.">
        <title>101 Dothideomycetes genomes: a test case for predicting lifestyles and emergence of pathogens.</title>
        <authorList>
            <person name="Haridas S."/>
            <person name="Albert R."/>
            <person name="Binder M."/>
            <person name="Bloem J."/>
            <person name="Labutti K."/>
            <person name="Salamov A."/>
            <person name="Andreopoulos B."/>
            <person name="Baker S."/>
            <person name="Barry K."/>
            <person name="Bills G."/>
            <person name="Bluhm B."/>
            <person name="Cannon C."/>
            <person name="Castanera R."/>
            <person name="Culley D."/>
            <person name="Daum C."/>
            <person name="Ezra D."/>
            <person name="Gonzalez J."/>
            <person name="Henrissat B."/>
            <person name="Kuo A."/>
            <person name="Liang C."/>
            <person name="Lipzen A."/>
            <person name="Lutzoni F."/>
            <person name="Magnuson J."/>
            <person name="Mondo S."/>
            <person name="Nolan M."/>
            <person name="Ohm R."/>
            <person name="Pangilinan J."/>
            <person name="Park H.-J."/>
            <person name="Ramirez L."/>
            <person name="Alfaro M."/>
            <person name="Sun H."/>
            <person name="Tritt A."/>
            <person name="Yoshinaga Y."/>
            <person name="Zwiers L.-H."/>
            <person name="Turgeon B."/>
            <person name="Goodwin S."/>
            <person name="Spatafora J."/>
            <person name="Crous P."/>
            <person name="Grigoriev I."/>
        </authorList>
    </citation>
    <scope>NUCLEOTIDE SEQUENCE</scope>
    <source>
        <strain evidence="5">CBS 130266</strain>
    </source>
</reference>
<feature type="domain" description="Zn(2)-C6 fungal-type" evidence="4">
    <location>
        <begin position="51"/>
        <end position="78"/>
    </location>
</feature>
<comment type="caution">
    <text evidence="5">The sequence shown here is derived from an EMBL/GenBank/DDBJ whole genome shotgun (WGS) entry which is preliminary data.</text>
</comment>
<evidence type="ECO:0000256" key="1">
    <source>
        <dbReference type="ARBA" id="ARBA00022723"/>
    </source>
</evidence>
<dbReference type="InterPro" id="IPR050797">
    <property type="entry name" value="Carb_Metab_Trans_Reg"/>
</dbReference>
<dbReference type="GO" id="GO:0006351">
    <property type="term" value="P:DNA-templated transcription"/>
    <property type="evidence" value="ECO:0007669"/>
    <property type="project" value="InterPro"/>
</dbReference>
<sequence length="625" mass="69986">MFGSWVSIKASKNSYLADTRRYSLSGTSHFQQCPLPLQLLRHQQSEHATGCHRRKVKCIGEGTKPCKNCVSAGLTCTYNAIPQKKGPKGTRAKVLSELRETQRQSILVPSGFGGSRSLSPNSPPKTPGLLIPEIVEPCVDFYFANLYPTQPVLHQSRIQHTIMAMDHSIEAYCQITSLCAYVLLQPSMVLPPNARPTGEFGHISNVSLGHIFLEETIRIRKGYEFSEAPTILTVYTSFYIFSCYFGIDRQNAAWVYLRQATTLAHILGMHEEDSYKEGDVVDSSRKRRLYWVLFMTERAYAFKKHRPLTLYATIELPWIDEDPAETIPLSGFINLIKLYKPFDETFFGLWNRTSHGAVPPWLVQLQRQLSDVLPNFVESTETQAIDLKMTQQWLKTMVWQLAISHGFISSMASDNTLSFRYPIDISRDLVEMTSEFSQHAMEVHGIGLVEKLFDVACTLIDVMACVPLSPSSYEMGPREYLNRFLALISSLRGGQARYLPLLQSKISEVLPSYHLPVPPTLASSGRLDAYAQPSGASSAGTSTADSQYESPPPGMRQNMPMHYSESMHTSMMGAAAGYPAFSTAMAYPGSTTTAPLGRQRLFQRHLPSRSAYPSQYDSEIEDPHG</sequence>
<keyword evidence="1" id="KW-0479">Metal-binding</keyword>
<dbReference type="SMART" id="SM00066">
    <property type="entry name" value="GAL4"/>
    <property type="match status" value="1"/>
</dbReference>
<evidence type="ECO:0000256" key="3">
    <source>
        <dbReference type="SAM" id="MobiDB-lite"/>
    </source>
</evidence>
<dbReference type="Proteomes" id="UP000800235">
    <property type="component" value="Unassembled WGS sequence"/>
</dbReference>
<dbReference type="CDD" id="cd12148">
    <property type="entry name" value="fungal_TF_MHR"/>
    <property type="match status" value="1"/>
</dbReference>
<dbReference type="GO" id="GO:0000981">
    <property type="term" value="F:DNA-binding transcription factor activity, RNA polymerase II-specific"/>
    <property type="evidence" value="ECO:0007669"/>
    <property type="project" value="InterPro"/>
</dbReference>
<dbReference type="Pfam" id="PF00172">
    <property type="entry name" value="Zn_clus"/>
    <property type="match status" value="1"/>
</dbReference>
<dbReference type="CDD" id="cd00067">
    <property type="entry name" value="GAL4"/>
    <property type="match status" value="1"/>
</dbReference>
<dbReference type="EMBL" id="MU007013">
    <property type="protein sequence ID" value="KAF2435434.1"/>
    <property type="molecule type" value="Genomic_DNA"/>
</dbReference>
<dbReference type="OrthoDB" id="4132249at2759"/>
<organism evidence="5 6">
    <name type="scientific">Tothia fuscella</name>
    <dbReference type="NCBI Taxonomy" id="1048955"/>
    <lineage>
        <taxon>Eukaryota</taxon>
        <taxon>Fungi</taxon>
        <taxon>Dikarya</taxon>
        <taxon>Ascomycota</taxon>
        <taxon>Pezizomycotina</taxon>
        <taxon>Dothideomycetes</taxon>
        <taxon>Pleosporomycetidae</taxon>
        <taxon>Venturiales</taxon>
        <taxon>Cylindrosympodiaceae</taxon>
        <taxon>Tothia</taxon>
    </lineage>
</organism>
<proteinExistence type="predicted"/>
<dbReference type="SMART" id="SM00906">
    <property type="entry name" value="Fungal_trans"/>
    <property type="match status" value="1"/>
</dbReference>
<feature type="compositionally biased region" description="Low complexity" evidence="3">
    <location>
        <begin position="534"/>
        <end position="544"/>
    </location>
</feature>
<keyword evidence="2" id="KW-0539">Nucleus</keyword>
<protein>
    <recommendedName>
        <fullName evidence="4">Zn(2)-C6 fungal-type domain-containing protein</fullName>
    </recommendedName>
</protein>
<dbReference type="SUPFAM" id="SSF57701">
    <property type="entry name" value="Zn2/Cys6 DNA-binding domain"/>
    <property type="match status" value="1"/>
</dbReference>
<feature type="region of interest" description="Disordered" evidence="3">
    <location>
        <begin position="526"/>
        <end position="561"/>
    </location>
</feature>
<evidence type="ECO:0000313" key="5">
    <source>
        <dbReference type="EMBL" id="KAF2435434.1"/>
    </source>
</evidence>
<dbReference type="GO" id="GO:0008270">
    <property type="term" value="F:zinc ion binding"/>
    <property type="evidence" value="ECO:0007669"/>
    <property type="project" value="InterPro"/>
</dbReference>
<dbReference type="PANTHER" id="PTHR31668:SF20">
    <property type="entry name" value="ZN(II)2CYS6 TRANSCRIPTION FACTOR (EUROFUNG)"/>
    <property type="match status" value="1"/>
</dbReference>
<dbReference type="AlphaFoldDB" id="A0A9P4P2G2"/>
<accession>A0A9P4P2G2</accession>
<keyword evidence="6" id="KW-1185">Reference proteome</keyword>
<dbReference type="InterPro" id="IPR001138">
    <property type="entry name" value="Zn2Cys6_DnaBD"/>
</dbReference>
<dbReference type="InterPro" id="IPR036864">
    <property type="entry name" value="Zn2-C6_fun-type_DNA-bd_sf"/>
</dbReference>
<evidence type="ECO:0000256" key="2">
    <source>
        <dbReference type="ARBA" id="ARBA00023242"/>
    </source>
</evidence>
<dbReference type="InterPro" id="IPR007219">
    <property type="entry name" value="XnlR_reg_dom"/>
</dbReference>
<gene>
    <name evidence="5" type="ORF">EJ08DRAFT_337678</name>
</gene>
<dbReference type="Pfam" id="PF04082">
    <property type="entry name" value="Fungal_trans"/>
    <property type="match status" value="1"/>
</dbReference>
<dbReference type="Gene3D" id="4.10.240.10">
    <property type="entry name" value="Zn(2)-C6 fungal-type DNA-binding domain"/>
    <property type="match status" value="1"/>
</dbReference>
<evidence type="ECO:0000313" key="6">
    <source>
        <dbReference type="Proteomes" id="UP000800235"/>
    </source>
</evidence>
<feature type="region of interest" description="Disordered" evidence="3">
    <location>
        <begin position="589"/>
        <end position="625"/>
    </location>
</feature>
<dbReference type="PROSITE" id="PS50048">
    <property type="entry name" value="ZN2_CY6_FUNGAL_2"/>
    <property type="match status" value="1"/>
</dbReference>
<name>A0A9P4P2G2_9PEZI</name>
<dbReference type="GO" id="GO:0003677">
    <property type="term" value="F:DNA binding"/>
    <property type="evidence" value="ECO:0007669"/>
    <property type="project" value="InterPro"/>
</dbReference>